<dbReference type="HAMAP" id="MF_00688">
    <property type="entry name" value="Leu_Phe_trans"/>
    <property type="match status" value="1"/>
</dbReference>
<keyword evidence="2 4" id="KW-0808">Transferase</keyword>
<dbReference type="InterPro" id="IPR042203">
    <property type="entry name" value="Leu/Phe-tRNA_Trfase_C"/>
</dbReference>
<feature type="compositionally biased region" description="Polar residues" evidence="5">
    <location>
        <begin position="204"/>
        <end position="213"/>
    </location>
</feature>
<feature type="region of interest" description="Disordered" evidence="5">
    <location>
        <begin position="191"/>
        <end position="213"/>
    </location>
</feature>
<keyword evidence="1 4" id="KW-0963">Cytoplasm</keyword>
<dbReference type="Proteomes" id="UP001595443">
    <property type="component" value="Unassembled WGS sequence"/>
</dbReference>
<comment type="catalytic activity">
    <reaction evidence="4">
        <text>L-phenylalanyl-tRNA(Phe) + an N-terminal L-alpha-aminoacyl-[protein] = an N-terminal L-phenylalanyl-L-alpha-aminoacyl-[protein] + tRNA(Phe)</text>
        <dbReference type="Rhea" id="RHEA:43632"/>
        <dbReference type="Rhea" id="RHEA-COMP:9668"/>
        <dbReference type="Rhea" id="RHEA-COMP:9699"/>
        <dbReference type="Rhea" id="RHEA-COMP:10636"/>
        <dbReference type="Rhea" id="RHEA-COMP:10637"/>
        <dbReference type="ChEBI" id="CHEBI:78442"/>
        <dbReference type="ChEBI" id="CHEBI:78531"/>
        <dbReference type="ChEBI" id="CHEBI:78597"/>
        <dbReference type="ChEBI" id="CHEBI:83561"/>
        <dbReference type="EC" id="2.3.2.6"/>
    </reaction>
</comment>
<evidence type="ECO:0000256" key="2">
    <source>
        <dbReference type="ARBA" id="ARBA00022679"/>
    </source>
</evidence>
<sequence>MSQPITPELLLRAYAMGIFPMAETRDDPELHWIDPTWRGVFPLENFHISRSLRRRILAEPFTIRTDTDFAGVMQGCADREETWINDAIFELTLTLHHAGFAHSMEVWEGTELVGGVYGVTLGAAFFGESMFSRRRDASKIALAYLVDRLRAGGFTLFDTQFLTEHLASLGAVEISRAEYHRRLEAALEKTADFDRQGPVPTPQEVVQRNSQTS</sequence>
<comment type="caution">
    <text evidence="6">The sequence shown here is derived from an EMBL/GenBank/DDBJ whole genome shotgun (WGS) entry which is preliminary data.</text>
</comment>
<dbReference type="GO" id="GO:0008914">
    <property type="term" value="F:leucyl-tRNA--protein transferase activity"/>
    <property type="evidence" value="ECO:0007669"/>
    <property type="project" value="UniProtKB-EC"/>
</dbReference>
<evidence type="ECO:0000256" key="1">
    <source>
        <dbReference type="ARBA" id="ARBA00022490"/>
    </source>
</evidence>
<dbReference type="InterPro" id="IPR004616">
    <property type="entry name" value="Leu/Phe-tRNA_Trfase"/>
</dbReference>
<dbReference type="EC" id="2.3.2.6" evidence="4"/>
<dbReference type="InterPro" id="IPR016181">
    <property type="entry name" value="Acyl_CoA_acyltransferase"/>
</dbReference>
<dbReference type="NCBIfam" id="TIGR00667">
    <property type="entry name" value="aat"/>
    <property type="match status" value="1"/>
</dbReference>
<dbReference type="Pfam" id="PF03588">
    <property type="entry name" value="Leu_Phe_trans"/>
    <property type="match status" value="1"/>
</dbReference>
<dbReference type="RefSeq" id="WP_377833451.1">
    <property type="nucleotide sequence ID" value="NZ_JBHRSK010000007.1"/>
</dbReference>
<dbReference type="EMBL" id="JBHRSK010000007">
    <property type="protein sequence ID" value="MFC2968757.1"/>
    <property type="molecule type" value="Genomic_DNA"/>
</dbReference>
<evidence type="ECO:0000256" key="5">
    <source>
        <dbReference type="SAM" id="MobiDB-lite"/>
    </source>
</evidence>
<evidence type="ECO:0000313" key="7">
    <source>
        <dbReference type="Proteomes" id="UP001595443"/>
    </source>
</evidence>
<evidence type="ECO:0000256" key="3">
    <source>
        <dbReference type="ARBA" id="ARBA00023315"/>
    </source>
</evidence>
<dbReference type="Gene3D" id="3.40.630.70">
    <property type="entry name" value="Leucyl/phenylalanyl-tRNA-protein transferase, C-terminal domain"/>
    <property type="match status" value="1"/>
</dbReference>
<comment type="catalytic activity">
    <reaction evidence="4">
        <text>N-terminal L-lysyl-[protein] + L-leucyl-tRNA(Leu) = N-terminal L-leucyl-L-lysyl-[protein] + tRNA(Leu) + H(+)</text>
        <dbReference type="Rhea" id="RHEA:12340"/>
        <dbReference type="Rhea" id="RHEA-COMP:9613"/>
        <dbReference type="Rhea" id="RHEA-COMP:9622"/>
        <dbReference type="Rhea" id="RHEA-COMP:12670"/>
        <dbReference type="Rhea" id="RHEA-COMP:12671"/>
        <dbReference type="ChEBI" id="CHEBI:15378"/>
        <dbReference type="ChEBI" id="CHEBI:65249"/>
        <dbReference type="ChEBI" id="CHEBI:78442"/>
        <dbReference type="ChEBI" id="CHEBI:78494"/>
        <dbReference type="ChEBI" id="CHEBI:133043"/>
        <dbReference type="EC" id="2.3.2.6"/>
    </reaction>
</comment>
<comment type="function">
    <text evidence="4">Functions in the N-end rule pathway of protein degradation where it conjugates Leu, Phe and, less efficiently, Met from aminoacyl-tRNAs to the N-termini of proteins containing an N-terminal arginine or lysine.</text>
</comment>
<dbReference type="PANTHER" id="PTHR30098:SF2">
    <property type="entry name" value="LEUCYL_PHENYLALANYL-TRNA--PROTEIN TRANSFERASE"/>
    <property type="match status" value="1"/>
</dbReference>
<evidence type="ECO:0000256" key="4">
    <source>
        <dbReference type="HAMAP-Rule" id="MF_00688"/>
    </source>
</evidence>
<gene>
    <name evidence="4 6" type="primary">aat</name>
    <name evidence="6" type="ORF">ACFOES_11685</name>
</gene>
<comment type="similarity">
    <text evidence="4">Belongs to the L/F-transferase family.</text>
</comment>
<reference evidence="7" key="1">
    <citation type="journal article" date="2019" name="Int. J. Syst. Evol. Microbiol.">
        <title>The Global Catalogue of Microorganisms (GCM) 10K type strain sequencing project: providing services to taxonomists for standard genome sequencing and annotation.</title>
        <authorList>
            <consortium name="The Broad Institute Genomics Platform"/>
            <consortium name="The Broad Institute Genome Sequencing Center for Infectious Disease"/>
            <person name="Wu L."/>
            <person name="Ma J."/>
        </authorList>
    </citation>
    <scope>NUCLEOTIDE SEQUENCE [LARGE SCALE GENOMIC DNA]</scope>
    <source>
        <strain evidence="7">KCTC 62192</strain>
    </source>
</reference>
<evidence type="ECO:0000313" key="6">
    <source>
        <dbReference type="EMBL" id="MFC2968757.1"/>
    </source>
</evidence>
<comment type="subcellular location">
    <subcellularLocation>
        <location evidence="4">Cytoplasm</location>
    </subcellularLocation>
</comment>
<dbReference type="PANTHER" id="PTHR30098">
    <property type="entry name" value="LEUCYL/PHENYLALANYL-TRNA--PROTEIN TRANSFERASE"/>
    <property type="match status" value="1"/>
</dbReference>
<organism evidence="6 7">
    <name type="scientific">Acidimangrovimonas pyrenivorans</name>
    <dbReference type="NCBI Taxonomy" id="2030798"/>
    <lineage>
        <taxon>Bacteria</taxon>
        <taxon>Pseudomonadati</taxon>
        <taxon>Pseudomonadota</taxon>
        <taxon>Alphaproteobacteria</taxon>
        <taxon>Rhodobacterales</taxon>
        <taxon>Paracoccaceae</taxon>
        <taxon>Acidimangrovimonas</taxon>
    </lineage>
</organism>
<proteinExistence type="inferred from homology"/>
<comment type="catalytic activity">
    <reaction evidence="4">
        <text>N-terminal L-arginyl-[protein] + L-leucyl-tRNA(Leu) = N-terminal L-leucyl-L-arginyl-[protein] + tRNA(Leu) + H(+)</text>
        <dbReference type="Rhea" id="RHEA:50416"/>
        <dbReference type="Rhea" id="RHEA-COMP:9613"/>
        <dbReference type="Rhea" id="RHEA-COMP:9622"/>
        <dbReference type="Rhea" id="RHEA-COMP:12672"/>
        <dbReference type="Rhea" id="RHEA-COMP:12673"/>
        <dbReference type="ChEBI" id="CHEBI:15378"/>
        <dbReference type="ChEBI" id="CHEBI:64719"/>
        <dbReference type="ChEBI" id="CHEBI:78442"/>
        <dbReference type="ChEBI" id="CHEBI:78494"/>
        <dbReference type="ChEBI" id="CHEBI:133044"/>
        <dbReference type="EC" id="2.3.2.6"/>
    </reaction>
</comment>
<name>A0ABV7AJ37_9RHOB</name>
<accession>A0ABV7AJ37</accession>
<keyword evidence="7" id="KW-1185">Reference proteome</keyword>
<keyword evidence="3 4" id="KW-0012">Acyltransferase</keyword>
<protein>
    <recommendedName>
        <fullName evidence="4">Leucyl/phenylalanyl-tRNA--protein transferase</fullName>
        <ecNumber evidence="4">2.3.2.6</ecNumber>
    </recommendedName>
    <alternativeName>
        <fullName evidence="4">L/F-transferase</fullName>
    </alternativeName>
    <alternativeName>
        <fullName evidence="4">Leucyltransferase</fullName>
    </alternativeName>
    <alternativeName>
        <fullName evidence="4">Phenyalanyltransferase</fullName>
    </alternativeName>
</protein>
<dbReference type="SUPFAM" id="SSF55729">
    <property type="entry name" value="Acyl-CoA N-acyltransferases (Nat)"/>
    <property type="match status" value="1"/>
</dbReference>